<dbReference type="InterPro" id="IPR050736">
    <property type="entry name" value="Sensor_HK_Regulatory"/>
</dbReference>
<protein>
    <recommendedName>
        <fullName evidence="2">histidine kinase</fullName>
        <ecNumber evidence="2">2.7.13.3</ecNumber>
    </recommendedName>
</protein>
<evidence type="ECO:0000256" key="3">
    <source>
        <dbReference type="ARBA" id="ARBA00022553"/>
    </source>
</evidence>
<dbReference type="InterPro" id="IPR036890">
    <property type="entry name" value="HATPase_C_sf"/>
</dbReference>
<name>A0A832GZS6_9CYAN</name>
<dbReference type="CDD" id="cd00082">
    <property type="entry name" value="HisKA"/>
    <property type="match status" value="1"/>
</dbReference>
<comment type="caution">
    <text evidence="9">The sequence shown here is derived from an EMBL/GenBank/DDBJ whole genome shotgun (WGS) entry which is preliminary data.</text>
</comment>
<evidence type="ECO:0000313" key="9">
    <source>
        <dbReference type="EMBL" id="HGW92756.1"/>
    </source>
</evidence>
<dbReference type="Gene3D" id="3.30.565.10">
    <property type="entry name" value="Histidine kinase-like ATPase, C-terminal domain"/>
    <property type="match status" value="1"/>
</dbReference>
<dbReference type="AlphaFoldDB" id="A0A832GZS6"/>
<dbReference type="SMART" id="SM00387">
    <property type="entry name" value="HATPase_c"/>
    <property type="match status" value="1"/>
</dbReference>
<evidence type="ECO:0000259" key="8">
    <source>
        <dbReference type="PROSITE" id="PS50109"/>
    </source>
</evidence>
<dbReference type="PANTHER" id="PTHR43711">
    <property type="entry name" value="TWO-COMPONENT HISTIDINE KINASE"/>
    <property type="match status" value="1"/>
</dbReference>
<comment type="catalytic activity">
    <reaction evidence="1">
        <text>ATP + protein L-histidine = ADP + protein N-phospho-L-histidine.</text>
        <dbReference type="EC" id="2.7.13.3"/>
    </reaction>
</comment>
<dbReference type="SUPFAM" id="SSF55874">
    <property type="entry name" value="ATPase domain of HSP90 chaperone/DNA topoisomerase II/histidine kinase"/>
    <property type="match status" value="1"/>
</dbReference>
<dbReference type="PROSITE" id="PS50109">
    <property type="entry name" value="HIS_KIN"/>
    <property type="match status" value="1"/>
</dbReference>
<dbReference type="InterPro" id="IPR036097">
    <property type="entry name" value="HisK_dim/P_sf"/>
</dbReference>
<dbReference type="PANTHER" id="PTHR43711:SF26">
    <property type="entry name" value="SENSOR HISTIDINE KINASE RCSC"/>
    <property type="match status" value="1"/>
</dbReference>
<evidence type="ECO:0000256" key="4">
    <source>
        <dbReference type="ARBA" id="ARBA00022679"/>
    </source>
</evidence>
<evidence type="ECO:0000256" key="6">
    <source>
        <dbReference type="ARBA" id="ARBA00023012"/>
    </source>
</evidence>
<organism evidence="9">
    <name type="scientific">Oscillatoriales cyanobacterium SpSt-402</name>
    <dbReference type="NCBI Taxonomy" id="2282168"/>
    <lineage>
        <taxon>Bacteria</taxon>
        <taxon>Bacillati</taxon>
        <taxon>Cyanobacteriota</taxon>
        <taxon>Cyanophyceae</taxon>
        <taxon>Oscillatoriophycideae</taxon>
        <taxon>Oscillatoriales</taxon>
    </lineage>
</organism>
<dbReference type="EMBL" id="DSRD01000033">
    <property type="protein sequence ID" value="HGW92756.1"/>
    <property type="molecule type" value="Genomic_DNA"/>
</dbReference>
<evidence type="ECO:0000256" key="5">
    <source>
        <dbReference type="ARBA" id="ARBA00022777"/>
    </source>
</evidence>
<dbReference type="CDD" id="cd00075">
    <property type="entry name" value="HATPase"/>
    <property type="match status" value="1"/>
</dbReference>
<dbReference type="GO" id="GO:0000155">
    <property type="term" value="F:phosphorelay sensor kinase activity"/>
    <property type="evidence" value="ECO:0007669"/>
    <property type="project" value="InterPro"/>
</dbReference>
<sequence length="481" mass="53189">MLMPVSSEFVALCRAQIMLLTQALGASISVVYLTHDLVEGAQTQLAPIAAHPETFTERDRQSAPLRLSAALTHTEPFLKELTGSTTVSLLSQGSALDEGDTIAERTTESRSTAENVRAQAGGEIVDQRQIVLPLIHETIVFGLLVTRRDDRAWEEWEHQQIERIATTLSLACVMDQRYQWGRHEREQKRLLQLQQHDLMDNLLHQLRNSLTALQTFGKLILRRLVPGDRRYELATSITRETERLQQLAQQMELALDVGLPLVPRTLPPSLNDEQRPDEEQLGEATLDPRPVKALPAVGLLPSTALTIERCLVETVLEPLLESAAAIAQEKNISIWSNLPDDLPPVWANPQALREVFNNLIENAIKYTPPNGHIWLQADVPPEDSYLEVSVSDTGLGIPPEDLLHLFERHYRGVQAKGTIPGSGLGLAIARSLVEQMHGKIQVFSPALPAKQNIPGYASDSPPSAGTTFIVQLPVAIEAHEG</sequence>
<keyword evidence="3" id="KW-0597">Phosphoprotein</keyword>
<feature type="domain" description="Histidine kinase" evidence="8">
    <location>
        <begin position="201"/>
        <end position="476"/>
    </location>
</feature>
<keyword evidence="5 9" id="KW-0418">Kinase</keyword>
<evidence type="ECO:0000256" key="7">
    <source>
        <dbReference type="SAM" id="MobiDB-lite"/>
    </source>
</evidence>
<feature type="region of interest" description="Disordered" evidence="7">
    <location>
        <begin position="265"/>
        <end position="286"/>
    </location>
</feature>
<dbReference type="EC" id="2.7.13.3" evidence="2"/>
<dbReference type="InterPro" id="IPR003594">
    <property type="entry name" value="HATPase_dom"/>
</dbReference>
<reference evidence="9" key="1">
    <citation type="journal article" date="2020" name="mSystems">
        <title>Genome- and Community-Level Interaction Insights into Carbon Utilization and Element Cycling Functions of Hydrothermarchaeota in Hydrothermal Sediment.</title>
        <authorList>
            <person name="Zhou Z."/>
            <person name="Liu Y."/>
            <person name="Xu W."/>
            <person name="Pan J."/>
            <person name="Luo Z.H."/>
            <person name="Li M."/>
        </authorList>
    </citation>
    <scope>NUCLEOTIDE SEQUENCE [LARGE SCALE GENOMIC DNA]</scope>
    <source>
        <strain evidence="9">SpSt-402</strain>
    </source>
</reference>
<gene>
    <name evidence="9" type="ORF">ENR47_00525</name>
</gene>
<keyword evidence="6" id="KW-0902">Two-component regulatory system</keyword>
<evidence type="ECO:0000256" key="1">
    <source>
        <dbReference type="ARBA" id="ARBA00000085"/>
    </source>
</evidence>
<dbReference type="SUPFAM" id="SSF47384">
    <property type="entry name" value="Homodimeric domain of signal transducing histidine kinase"/>
    <property type="match status" value="1"/>
</dbReference>
<dbReference type="Pfam" id="PF02518">
    <property type="entry name" value="HATPase_c"/>
    <property type="match status" value="1"/>
</dbReference>
<dbReference type="PRINTS" id="PR00344">
    <property type="entry name" value="BCTRLSENSOR"/>
</dbReference>
<dbReference type="InterPro" id="IPR003661">
    <property type="entry name" value="HisK_dim/P_dom"/>
</dbReference>
<dbReference type="InterPro" id="IPR004358">
    <property type="entry name" value="Sig_transdc_His_kin-like_C"/>
</dbReference>
<dbReference type="InterPro" id="IPR005467">
    <property type="entry name" value="His_kinase_dom"/>
</dbReference>
<keyword evidence="4" id="KW-0808">Transferase</keyword>
<proteinExistence type="predicted"/>
<accession>A0A832GZS6</accession>
<evidence type="ECO:0000256" key="2">
    <source>
        <dbReference type="ARBA" id="ARBA00012438"/>
    </source>
</evidence>